<sequence length="396" mass="44146">MSVETKQKFTGYTDVELKLIEKAREAGQLAESEIAESELNASVSQNFVNKLIEAGITRANLPKEYGGSQISLRGLGEIVRTIAYHNISAAWVGYFYPLHNSLPAHLPQEGRDEMINSGDLIVDVFAPVGQVTVVDGGIVLTGTYNYASGVKFAGWIGLGAIAQLPESDRPELIMGFMRKEEVQVNENWDTFGLRGSGSNQVVATDVFIPRKRIVRLEVANDTRRPPAGSNYDTDYPYYHVPFFSAFYLGFPNMTLGGAKRLLDEYKKRTEARVRLHGENEKDSPRSQRILAHLMLEYKKAVGLMEQYYNLLETYETEGPYEKGEFASLRAEVIKICQDIATTVMVSLGGASLTKNDTIEVFVRDIIAVATHITSLYEDALYTYGRNLYGYEGIGWG</sequence>
<dbReference type="InterPro" id="IPR036250">
    <property type="entry name" value="AcylCo_DH-like_C"/>
</dbReference>
<comment type="similarity">
    <text evidence="2">Belongs to the HpaH/HsaA monooxygenase family.</text>
</comment>
<keyword evidence="1 5" id="KW-0560">Oxidoreductase</keyword>
<dbReference type="SUPFAM" id="SSF56645">
    <property type="entry name" value="Acyl-CoA dehydrogenase NM domain-like"/>
    <property type="match status" value="1"/>
</dbReference>
<organism evidence="5 6">
    <name type="scientific">Neobacillus niacini</name>
    <dbReference type="NCBI Taxonomy" id="86668"/>
    <lineage>
        <taxon>Bacteria</taxon>
        <taxon>Bacillati</taxon>
        <taxon>Bacillota</taxon>
        <taxon>Bacilli</taxon>
        <taxon>Bacillales</taxon>
        <taxon>Bacillaceae</taxon>
        <taxon>Neobacillus</taxon>
    </lineage>
</organism>
<keyword evidence="5" id="KW-0503">Monooxygenase</keyword>
<dbReference type="InterPro" id="IPR046373">
    <property type="entry name" value="Acyl-CoA_Oxase/DH_mid-dom_sf"/>
</dbReference>
<evidence type="ECO:0000256" key="2">
    <source>
        <dbReference type="ARBA" id="ARBA00049661"/>
    </source>
</evidence>
<dbReference type="GO" id="GO:0036383">
    <property type="term" value="F:3-hydroxy-9,10-secoandrosta-1,3,5(10)-triene-9,17-dione monooxygenase activity"/>
    <property type="evidence" value="ECO:0007669"/>
    <property type="project" value="UniProtKB-EC"/>
</dbReference>
<comment type="caution">
    <text evidence="5">The sequence shown here is derived from an EMBL/GenBank/DDBJ whole genome shotgun (WGS) entry which is preliminary data.</text>
</comment>
<dbReference type="Gene3D" id="1.10.540.10">
    <property type="entry name" value="Acyl-CoA dehydrogenase/oxidase, N-terminal domain"/>
    <property type="match status" value="1"/>
</dbReference>
<evidence type="ECO:0000259" key="4">
    <source>
        <dbReference type="Pfam" id="PF08028"/>
    </source>
</evidence>
<protein>
    <submittedName>
        <fullName evidence="5">3-hydroxy-9,10-secoandrosta-1,3,5(10)-triene-9, 17-dione monooxygenase</fullName>
        <ecNumber evidence="5">1.14.14.12</ecNumber>
    </submittedName>
</protein>
<proteinExistence type="inferred from homology"/>
<evidence type="ECO:0000256" key="1">
    <source>
        <dbReference type="ARBA" id="ARBA00023002"/>
    </source>
</evidence>
<dbReference type="InterPro" id="IPR037069">
    <property type="entry name" value="AcylCoA_DH/ox_N_sf"/>
</dbReference>
<feature type="domain" description="Acyl-CoA dehydrogenase/oxidase N-terminal" evidence="3">
    <location>
        <begin position="29"/>
        <end position="110"/>
    </location>
</feature>
<evidence type="ECO:0000259" key="3">
    <source>
        <dbReference type="Pfam" id="PF02771"/>
    </source>
</evidence>
<dbReference type="InterPro" id="IPR013107">
    <property type="entry name" value="Acyl-CoA_DH_C"/>
</dbReference>
<accession>A0A852TLC2</accession>
<evidence type="ECO:0000313" key="5">
    <source>
        <dbReference type="EMBL" id="NYE09593.1"/>
    </source>
</evidence>
<dbReference type="Gene3D" id="1.20.140.10">
    <property type="entry name" value="Butyryl-CoA Dehydrogenase, subunit A, domain 3"/>
    <property type="match status" value="1"/>
</dbReference>
<dbReference type="AlphaFoldDB" id="A0A852TLC2"/>
<dbReference type="GO" id="GO:0005737">
    <property type="term" value="C:cytoplasm"/>
    <property type="evidence" value="ECO:0007669"/>
    <property type="project" value="TreeGrafter"/>
</dbReference>
<dbReference type="Gene3D" id="2.40.110.10">
    <property type="entry name" value="Butyryl-CoA Dehydrogenase, subunit A, domain 2"/>
    <property type="match status" value="1"/>
</dbReference>
<dbReference type="PANTHER" id="PTHR48083:SF2">
    <property type="entry name" value="MEDIUM-CHAIN SPECIFIC ACYL-COA DEHYDROGENASE, MITOCHONDRIAL"/>
    <property type="match status" value="1"/>
</dbReference>
<dbReference type="EC" id="1.14.14.12" evidence="5"/>
<reference evidence="6" key="2">
    <citation type="submission" date="2020-08" db="EMBL/GenBank/DDBJ databases">
        <title>The Agave Microbiome: Exploring the role of microbial communities in plant adaptations to desert environments.</title>
        <authorList>
            <person name="Partida-Martinez L.P."/>
        </authorList>
    </citation>
    <scope>NUCLEOTIDE SEQUENCE [LARGE SCALE GENOMIC DNA]</scope>
    <source>
        <strain evidence="6">AT2.8</strain>
    </source>
</reference>
<dbReference type="GO" id="GO:0003995">
    <property type="term" value="F:acyl-CoA dehydrogenase activity"/>
    <property type="evidence" value="ECO:0007669"/>
    <property type="project" value="TreeGrafter"/>
</dbReference>
<dbReference type="GO" id="GO:0033539">
    <property type="term" value="P:fatty acid beta-oxidation using acyl-CoA dehydrogenase"/>
    <property type="evidence" value="ECO:0007669"/>
    <property type="project" value="TreeGrafter"/>
</dbReference>
<dbReference type="SUPFAM" id="SSF47203">
    <property type="entry name" value="Acyl-CoA dehydrogenase C-terminal domain-like"/>
    <property type="match status" value="1"/>
</dbReference>
<reference evidence="6" key="1">
    <citation type="submission" date="2020-07" db="EMBL/GenBank/DDBJ databases">
        <authorList>
            <person name="Partida-Martinez L."/>
            <person name="Huntemann M."/>
            <person name="Clum A."/>
            <person name="Wang J."/>
            <person name="Palaniappan K."/>
            <person name="Ritter S."/>
            <person name="Chen I.-M."/>
            <person name="Stamatis D."/>
            <person name="Reddy T."/>
            <person name="O'Malley R."/>
            <person name="Daum C."/>
            <person name="Shapiro N."/>
            <person name="Ivanova N."/>
            <person name="Kyrpides N."/>
            <person name="Woyke T."/>
        </authorList>
    </citation>
    <scope>NUCLEOTIDE SEQUENCE [LARGE SCALE GENOMIC DNA]</scope>
    <source>
        <strain evidence="6">AT2.8</strain>
    </source>
</reference>
<dbReference type="InterPro" id="IPR013786">
    <property type="entry name" value="AcylCoA_DH/ox_N"/>
</dbReference>
<name>A0A852TLC2_9BACI</name>
<gene>
    <name evidence="5" type="ORF">F4694_006496</name>
</gene>
<dbReference type="Pfam" id="PF02771">
    <property type="entry name" value="Acyl-CoA_dh_N"/>
    <property type="match status" value="1"/>
</dbReference>
<dbReference type="PANTHER" id="PTHR48083">
    <property type="entry name" value="MEDIUM-CHAIN SPECIFIC ACYL-COA DEHYDROGENASE, MITOCHONDRIAL-RELATED"/>
    <property type="match status" value="1"/>
</dbReference>
<dbReference type="Proteomes" id="UP000548423">
    <property type="component" value="Unassembled WGS sequence"/>
</dbReference>
<feature type="domain" description="Acyl-CoA dehydrogenase C-terminal" evidence="4">
    <location>
        <begin position="252"/>
        <end position="372"/>
    </location>
</feature>
<dbReference type="Pfam" id="PF08028">
    <property type="entry name" value="Acyl-CoA_dh_2"/>
    <property type="match status" value="1"/>
</dbReference>
<dbReference type="GO" id="GO:0050660">
    <property type="term" value="F:flavin adenine dinucleotide binding"/>
    <property type="evidence" value="ECO:0007669"/>
    <property type="project" value="InterPro"/>
</dbReference>
<dbReference type="InterPro" id="IPR050741">
    <property type="entry name" value="Acyl-CoA_dehydrogenase"/>
</dbReference>
<evidence type="ECO:0000313" key="6">
    <source>
        <dbReference type="Proteomes" id="UP000548423"/>
    </source>
</evidence>
<dbReference type="PIRSF" id="PIRSF016578">
    <property type="entry name" value="HsaA"/>
    <property type="match status" value="1"/>
</dbReference>
<dbReference type="InterPro" id="IPR009100">
    <property type="entry name" value="AcylCoA_DH/oxidase_NM_dom_sf"/>
</dbReference>
<dbReference type="EMBL" id="JACCBX010000025">
    <property type="protein sequence ID" value="NYE09593.1"/>
    <property type="molecule type" value="Genomic_DNA"/>
</dbReference>